<gene>
    <name evidence="7" type="primary">slc25a25</name>
    <name evidence="7" type="ORF">AVEN_75396_1</name>
</gene>
<proteinExistence type="inferred from homology"/>
<dbReference type="Gene3D" id="1.10.238.10">
    <property type="entry name" value="EF-hand"/>
    <property type="match status" value="1"/>
</dbReference>
<dbReference type="EMBL" id="BGPR01002211">
    <property type="protein sequence ID" value="GBM69756.1"/>
    <property type="molecule type" value="Genomic_DNA"/>
</dbReference>
<evidence type="ECO:0000256" key="5">
    <source>
        <dbReference type="ARBA" id="ARBA00022737"/>
    </source>
</evidence>
<evidence type="ECO:0000256" key="4">
    <source>
        <dbReference type="ARBA" id="ARBA00022692"/>
    </source>
</evidence>
<dbReference type="PRINTS" id="PR00926">
    <property type="entry name" value="MITOCARRIER"/>
</dbReference>
<sequence>MAMSATSGSCFNCLAYSSPGTRLDKDGSQTMSFNKWRDYLLFLPSFELGDLLRSWRHATFLDIGENPLVPEDFTKKEMQTGMWWRLLVAGAIAGGVSRTCTAPLDRIKVFLQVTASV</sequence>
<dbReference type="InterPro" id="IPR002067">
    <property type="entry name" value="MCP"/>
</dbReference>
<keyword evidence="6" id="KW-0472">Membrane</keyword>
<evidence type="ECO:0000256" key="6">
    <source>
        <dbReference type="ARBA" id="ARBA00023136"/>
    </source>
</evidence>
<evidence type="ECO:0000256" key="3">
    <source>
        <dbReference type="ARBA" id="ARBA00022448"/>
    </source>
</evidence>
<evidence type="ECO:0000256" key="1">
    <source>
        <dbReference type="ARBA" id="ARBA00004141"/>
    </source>
</evidence>
<dbReference type="InterPro" id="IPR023395">
    <property type="entry name" value="MCP_dom_sf"/>
</dbReference>
<dbReference type="AlphaFoldDB" id="A0A4Y2HXR6"/>
<accession>A0A4Y2HXR6</accession>
<comment type="caution">
    <text evidence="7">The sequence shown here is derived from an EMBL/GenBank/DDBJ whole genome shotgun (WGS) entry which is preliminary data.</text>
</comment>
<dbReference type="Proteomes" id="UP000499080">
    <property type="component" value="Unassembled WGS sequence"/>
</dbReference>
<keyword evidence="3" id="KW-0813">Transport</keyword>
<dbReference type="GO" id="GO:0016020">
    <property type="term" value="C:membrane"/>
    <property type="evidence" value="ECO:0007669"/>
    <property type="project" value="UniProtKB-SubCell"/>
</dbReference>
<protein>
    <submittedName>
        <fullName evidence="7">Calcium-binding mitochondrial carrier protein SCaMC-2</fullName>
    </submittedName>
</protein>
<dbReference type="SUPFAM" id="SSF103506">
    <property type="entry name" value="Mitochondrial carrier"/>
    <property type="match status" value="1"/>
</dbReference>
<organism evidence="7 8">
    <name type="scientific">Araneus ventricosus</name>
    <name type="common">Orbweaver spider</name>
    <name type="synonym">Epeira ventricosa</name>
    <dbReference type="NCBI Taxonomy" id="182803"/>
    <lineage>
        <taxon>Eukaryota</taxon>
        <taxon>Metazoa</taxon>
        <taxon>Ecdysozoa</taxon>
        <taxon>Arthropoda</taxon>
        <taxon>Chelicerata</taxon>
        <taxon>Arachnida</taxon>
        <taxon>Araneae</taxon>
        <taxon>Araneomorphae</taxon>
        <taxon>Entelegynae</taxon>
        <taxon>Araneoidea</taxon>
        <taxon>Araneidae</taxon>
        <taxon>Araneus</taxon>
    </lineage>
</organism>
<dbReference type="OrthoDB" id="270584at2759"/>
<evidence type="ECO:0000256" key="2">
    <source>
        <dbReference type="ARBA" id="ARBA00006375"/>
    </source>
</evidence>
<evidence type="ECO:0000313" key="8">
    <source>
        <dbReference type="Proteomes" id="UP000499080"/>
    </source>
</evidence>
<dbReference type="Pfam" id="PF00153">
    <property type="entry name" value="Mito_carr"/>
    <property type="match status" value="1"/>
</dbReference>
<keyword evidence="4" id="KW-0812">Transmembrane</keyword>
<evidence type="ECO:0000313" key="7">
    <source>
        <dbReference type="EMBL" id="GBM69756.1"/>
    </source>
</evidence>
<keyword evidence="8" id="KW-1185">Reference proteome</keyword>
<dbReference type="GO" id="GO:0055085">
    <property type="term" value="P:transmembrane transport"/>
    <property type="evidence" value="ECO:0007669"/>
    <property type="project" value="InterPro"/>
</dbReference>
<comment type="similarity">
    <text evidence="2">Belongs to the mitochondrial carrier (TC 2.A.29) family.</text>
</comment>
<dbReference type="InterPro" id="IPR018108">
    <property type="entry name" value="MCP_transmembrane"/>
</dbReference>
<name>A0A4Y2HXR6_ARAVE</name>
<reference evidence="7 8" key="1">
    <citation type="journal article" date="2019" name="Sci. Rep.">
        <title>Orb-weaving spider Araneus ventricosus genome elucidates the spidroin gene catalogue.</title>
        <authorList>
            <person name="Kono N."/>
            <person name="Nakamura H."/>
            <person name="Ohtoshi R."/>
            <person name="Moran D.A.P."/>
            <person name="Shinohara A."/>
            <person name="Yoshida Y."/>
            <person name="Fujiwara M."/>
            <person name="Mori M."/>
            <person name="Tomita M."/>
            <person name="Arakawa K."/>
        </authorList>
    </citation>
    <scope>NUCLEOTIDE SEQUENCE [LARGE SCALE GENOMIC DNA]</scope>
</reference>
<comment type="subcellular location">
    <subcellularLocation>
        <location evidence="1">Membrane</location>
        <topology evidence="1">Multi-pass membrane protein</topology>
    </subcellularLocation>
</comment>
<dbReference type="Gene3D" id="1.50.40.10">
    <property type="entry name" value="Mitochondrial carrier domain"/>
    <property type="match status" value="1"/>
</dbReference>
<keyword evidence="5" id="KW-0677">Repeat</keyword>